<evidence type="ECO:0000313" key="9">
    <source>
        <dbReference type="Proteomes" id="UP000198346"/>
    </source>
</evidence>
<protein>
    <submittedName>
        <fullName evidence="8">Zn-dependent amino- or carboxypeptidase, M28 family</fullName>
    </submittedName>
</protein>
<dbReference type="PROSITE" id="PS51257">
    <property type="entry name" value="PROKAR_LIPOPROTEIN"/>
    <property type="match status" value="1"/>
</dbReference>
<dbReference type="OrthoDB" id="9778250at2"/>
<dbReference type="GO" id="GO:0006508">
    <property type="term" value="P:proteolysis"/>
    <property type="evidence" value="ECO:0007669"/>
    <property type="project" value="UniProtKB-KW"/>
</dbReference>
<evidence type="ECO:0000259" key="7">
    <source>
        <dbReference type="Pfam" id="PF04389"/>
    </source>
</evidence>
<dbReference type="Gene3D" id="3.40.630.10">
    <property type="entry name" value="Zn peptidases"/>
    <property type="match status" value="2"/>
</dbReference>
<gene>
    <name evidence="8" type="ORF">SAMN06297382_0414</name>
</gene>
<keyword evidence="1" id="KW-0031">Aminopeptidase</keyword>
<dbReference type="CDD" id="cd05660">
    <property type="entry name" value="M28_like_PA"/>
    <property type="match status" value="1"/>
</dbReference>
<proteinExistence type="predicted"/>
<organism evidence="8 9">
    <name type="scientific">Amphiplicatus metriothermophilus</name>
    <dbReference type="NCBI Taxonomy" id="1519374"/>
    <lineage>
        <taxon>Bacteria</taxon>
        <taxon>Pseudomonadati</taxon>
        <taxon>Pseudomonadota</taxon>
        <taxon>Alphaproteobacteria</taxon>
        <taxon>Parvularculales</taxon>
        <taxon>Parvularculaceae</taxon>
        <taxon>Amphiplicatus</taxon>
    </lineage>
</organism>
<sequence length="563" mass="60371">MTHGRFLAAAAALGLAAGCGGEGPAESGSAPEAAPAALSGPAIAAADLARHIRTLASDEFEGRAPATPGGEKTRAYIAGEFERLGFEPVGDSYFQPVPLVESTLDPARSWLRIETPEGEKELAYREDAVFWTKRVAENVDLDASEMVFVGYGVVAPEYGWNDYEGLDVAGKTVVMLVNDPGFATGDPELFNGRAMTYYGRWTYKYEEAARQGAAAALVIHEDDAAGYGWGVVEGSWSGPQLDLARADDGASRVAVEGWLSNAAARDLFAAAGLDFDALKAAAKTREFKAQPLTGLTASAKLANAIRRSESANVVGVLPGAEAPDEYVLYMGHWDHLGVNPDTEGEDKIYNGAVDNATGIAAILEIGEKFATNPERPRRSILLAAVTAEESGLLGSAYLAENPPVPLKNIVGGINIDAVLPLPATRDIIVIGHGASELEDILAERAQARDMYVRPDAEPEKGYFYRSDHISLAKKGVPMLYADAGIDLVEGGEKAGLARGAQYTAERYHKPADEFDESWTFDGMIRTVEVLYETGAALAYSDRWPNWYEGNEFRVLRDAQRADE</sequence>
<dbReference type="GO" id="GO:0008235">
    <property type="term" value="F:metalloexopeptidase activity"/>
    <property type="evidence" value="ECO:0007669"/>
    <property type="project" value="InterPro"/>
</dbReference>
<dbReference type="GO" id="GO:0046872">
    <property type="term" value="F:metal ion binding"/>
    <property type="evidence" value="ECO:0007669"/>
    <property type="project" value="UniProtKB-KW"/>
</dbReference>
<dbReference type="AlphaFoldDB" id="A0A239PJE1"/>
<dbReference type="SUPFAM" id="SSF53187">
    <property type="entry name" value="Zn-dependent exopeptidases"/>
    <property type="match status" value="1"/>
</dbReference>
<evidence type="ECO:0000256" key="6">
    <source>
        <dbReference type="ARBA" id="ARBA00022833"/>
    </source>
</evidence>
<evidence type="ECO:0000256" key="1">
    <source>
        <dbReference type="ARBA" id="ARBA00022438"/>
    </source>
</evidence>
<evidence type="ECO:0000256" key="5">
    <source>
        <dbReference type="ARBA" id="ARBA00022801"/>
    </source>
</evidence>
<dbReference type="PANTHER" id="PTHR12147">
    <property type="entry name" value="METALLOPEPTIDASE M28 FAMILY MEMBER"/>
    <property type="match status" value="1"/>
</dbReference>
<name>A0A239PJE1_9PROT</name>
<keyword evidence="5" id="KW-0378">Hydrolase</keyword>
<dbReference type="GO" id="GO:0004177">
    <property type="term" value="F:aminopeptidase activity"/>
    <property type="evidence" value="ECO:0007669"/>
    <property type="project" value="UniProtKB-KW"/>
</dbReference>
<dbReference type="Pfam" id="PF04389">
    <property type="entry name" value="Peptidase_M28"/>
    <property type="match status" value="1"/>
</dbReference>
<dbReference type="GO" id="GO:0004180">
    <property type="term" value="F:carboxypeptidase activity"/>
    <property type="evidence" value="ECO:0007669"/>
    <property type="project" value="UniProtKB-KW"/>
</dbReference>
<accession>A0A239PJE1</accession>
<keyword evidence="4" id="KW-0732">Signal</keyword>
<dbReference type="InterPro" id="IPR045175">
    <property type="entry name" value="M28_fam"/>
</dbReference>
<dbReference type="RefSeq" id="WP_089410918.1">
    <property type="nucleotide sequence ID" value="NZ_FZQA01000001.1"/>
</dbReference>
<keyword evidence="8" id="KW-0121">Carboxypeptidase</keyword>
<evidence type="ECO:0000256" key="4">
    <source>
        <dbReference type="ARBA" id="ARBA00022729"/>
    </source>
</evidence>
<dbReference type="EMBL" id="FZQA01000001">
    <property type="protein sequence ID" value="SNT67921.1"/>
    <property type="molecule type" value="Genomic_DNA"/>
</dbReference>
<dbReference type="Proteomes" id="UP000198346">
    <property type="component" value="Unassembled WGS sequence"/>
</dbReference>
<feature type="domain" description="Peptidase M28" evidence="7">
    <location>
        <begin position="312"/>
        <end position="518"/>
    </location>
</feature>
<keyword evidence="2" id="KW-0645">Protease</keyword>
<reference evidence="8 9" key="1">
    <citation type="submission" date="2017-07" db="EMBL/GenBank/DDBJ databases">
        <authorList>
            <person name="Sun Z.S."/>
            <person name="Albrecht U."/>
            <person name="Echele G."/>
            <person name="Lee C.C."/>
        </authorList>
    </citation>
    <scope>NUCLEOTIDE SEQUENCE [LARGE SCALE GENOMIC DNA]</scope>
    <source>
        <strain evidence="8 9">CGMCC 1.12710</strain>
    </source>
</reference>
<keyword evidence="9" id="KW-1185">Reference proteome</keyword>
<evidence type="ECO:0000256" key="3">
    <source>
        <dbReference type="ARBA" id="ARBA00022723"/>
    </source>
</evidence>
<dbReference type="InterPro" id="IPR007484">
    <property type="entry name" value="Peptidase_M28"/>
</dbReference>
<keyword evidence="3" id="KW-0479">Metal-binding</keyword>
<dbReference type="PANTHER" id="PTHR12147:SF56">
    <property type="entry name" value="AMINOPEPTIDASE YDR415C-RELATED"/>
    <property type="match status" value="1"/>
</dbReference>
<evidence type="ECO:0000313" key="8">
    <source>
        <dbReference type="EMBL" id="SNT67921.1"/>
    </source>
</evidence>
<evidence type="ECO:0000256" key="2">
    <source>
        <dbReference type="ARBA" id="ARBA00022670"/>
    </source>
</evidence>
<keyword evidence="6" id="KW-0862">Zinc</keyword>